<proteinExistence type="predicted"/>
<sequence>MWRLLFVCFCLPEGGKVSRCVLQRRYRATPPSSFYCSLPLSPRWNSRVALNCEKSEPECEEADEVAVLGCIAIFSKRLCGFLFLFFPCCQSFCLLHDVCRLSSLHFASLITIRIGVVTVFSFSFSLPFAALFSFLVEIRPVRCDSLPQPAKRWTPTTDTIKAAVKQRVKTKKNRRRSTGERKSLQFALASFSLPLVSQEELLRRVVCVRMPVRRRDGHRPGESVIKGRTARRRHWGAVQAAPRTRHRLRSVLLEARFPRPLLLFR</sequence>
<comment type="caution">
    <text evidence="1">The sequence shown here is derived from an EMBL/GenBank/DDBJ whole genome shotgun (WGS) entry which is preliminary data.</text>
</comment>
<dbReference type="GeneID" id="26906784"/>
<accession>A0A0N0VEI2</accession>
<dbReference type="Proteomes" id="UP000037923">
    <property type="component" value="Unassembled WGS sequence"/>
</dbReference>
<keyword evidence="2" id="KW-1185">Reference proteome</keyword>
<evidence type="ECO:0000313" key="1">
    <source>
        <dbReference type="EMBL" id="KPA78378.1"/>
    </source>
</evidence>
<organism evidence="1 2">
    <name type="scientific">Leptomonas pyrrhocoris</name>
    <name type="common">Firebug parasite</name>
    <dbReference type="NCBI Taxonomy" id="157538"/>
    <lineage>
        <taxon>Eukaryota</taxon>
        <taxon>Discoba</taxon>
        <taxon>Euglenozoa</taxon>
        <taxon>Kinetoplastea</taxon>
        <taxon>Metakinetoplastina</taxon>
        <taxon>Trypanosomatida</taxon>
        <taxon>Trypanosomatidae</taxon>
        <taxon>Leishmaniinae</taxon>
        <taxon>Leptomonas</taxon>
    </lineage>
</organism>
<dbReference type="AlphaFoldDB" id="A0A0N0VEI2"/>
<evidence type="ECO:0000313" key="2">
    <source>
        <dbReference type="Proteomes" id="UP000037923"/>
    </source>
</evidence>
<name>A0A0N0VEI2_LEPPY</name>
<gene>
    <name evidence="1" type="ORF">ABB37_06495</name>
</gene>
<dbReference type="EMBL" id="LGTL01000014">
    <property type="protein sequence ID" value="KPA78378.1"/>
    <property type="molecule type" value="Genomic_DNA"/>
</dbReference>
<dbReference type="VEuPathDB" id="TriTrypDB:LpyrH10_14_2100"/>
<protein>
    <submittedName>
        <fullName evidence="1">Uncharacterized protein</fullName>
    </submittedName>
</protein>
<reference evidence="1 2" key="1">
    <citation type="submission" date="2015-07" db="EMBL/GenBank/DDBJ databases">
        <title>High-quality genome of monoxenous trypanosomatid Leptomonas pyrrhocoris.</title>
        <authorList>
            <person name="Flegontov P."/>
            <person name="Butenko A."/>
            <person name="Firsov S."/>
            <person name="Vlcek C."/>
            <person name="Logacheva M.D."/>
            <person name="Field M."/>
            <person name="Filatov D."/>
            <person name="Flegontova O."/>
            <person name="Gerasimov E."/>
            <person name="Jackson A.P."/>
            <person name="Kelly S."/>
            <person name="Opperdoes F."/>
            <person name="O'Reilly A."/>
            <person name="Votypka J."/>
            <person name="Yurchenko V."/>
            <person name="Lukes J."/>
        </authorList>
    </citation>
    <scope>NUCLEOTIDE SEQUENCE [LARGE SCALE GENOMIC DNA]</scope>
    <source>
        <strain evidence="1">H10</strain>
    </source>
</reference>
<dbReference type="RefSeq" id="XP_015656817.1">
    <property type="nucleotide sequence ID" value="XM_015804839.1"/>
</dbReference>